<keyword evidence="1" id="KW-0472">Membrane</keyword>
<keyword evidence="3" id="KW-1185">Reference proteome</keyword>
<sequence length="310" mass="35560">MMEKESIDIDIYEDFKIHHNNITSLVTNSINIRSTHTVEFSYNDIKEIQTQAFRIKSESQVKFAHNYMHVVRKEAFTEIKPWLSEEAASIIFLENTIIQAEPLSCLLNMNYLEHERTIKDNRFKVLCNCNITDHFRTLLGINENSTHIQNATFKTFLAKTLCQESEEVSSRFINILEYIDTDCTAMNLAVVLSASIAVFLLLLVIVVSIVCHMKVKKVQEQANYVGDDCSTHSFSTSFTSPPLSPCYTTPQDFTKQIVVPEMKTYHQTEVYFPFENAEPISVSVRNSCLNQDLLADYLPPQQNRASCPFN</sequence>
<evidence type="ECO:0000313" key="2">
    <source>
        <dbReference type="EMBL" id="CAL4135544.1"/>
    </source>
</evidence>
<evidence type="ECO:0000313" key="3">
    <source>
        <dbReference type="Proteomes" id="UP001497623"/>
    </source>
</evidence>
<protein>
    <recommendedName>
        <fullName evidence="4">Envelope protein</fullName>
    </recommendedName>
</protein>
<keyword evidence="1" id="KW-1133">Transmembrane helix</keyword>
<keyword evidence="1" id="KW-0812">Transmembrane</keyword>
<gene>
    <name evidence="2" type="ORF">MNOR_LOCUS27668</name>
</gene>
<dbReference type="Proteomes" id="UP001497623">
    <property type="component" value="Unassembled WGS sequence"/>
</dbReference>
<name>A0AAV2RRH5_MEGNR</name>
<dbReference type="AlphaFoldDB" id="A0AAV2RRH5"/>
<comment type="caution">
    <text evidence="2">The sequence shown here is derived from an EMBL/GenBank/DDBJ whole genome shotgun (WGS) entry which is preliminary data.</text>
</comment>
<dbReference type="EMBL" id="CAXKWB010029474">
    <property type="protein sequence ID" value="CAL4135544.1"/>
    <property type="molecule type" value="Genomic_DNA"/>
</dbReference>
<accession>A0AAV2RRH5</accession>
<proteinExistence type="predicted"/>
<reference evidence="2 3" key="1">
    <citation type="submission" date="2024-05" db="EMBL/GenBank/DDBJ databases">
        <authorList>
            <person name="Wallberg A."/>
        </authorList>
    </citation>
    <scope>NUCLEOTIDE SEQUENCE [LARGE SCALE GENOMIC DNA]</scope>
</reference>
<evidence type="ECO:0000256" key="1">
    <source>
        <dbReference type="SAM" id="Phobius"/>
    </source>
</evidence>
<evidence type="ECO:0008006" key="4">
    <source>
        <dbReference type="Google" id="ProtNLM"/>
    </source>
</evidence>
<feature type="transmembrane region" description="Helical" evidence="1">
    <location>
        <begin position="188"/>
        <end position="211"/>
    </location>
</feature>
<organism evidence="2 3">
    <name type="scientific">Meganyctiphanes norvegica</name>
    <name type="common">Northern krill</name>
    <name type="synonym">Thysanopoda norvegica</name>
    <dbReference type="NCBI Taxonomy" id="48144"/>
    <lineage>
        <taxon>Eukaryota</taxon>
        <taxon>Metazoa</taxon>
        <taxon>Ecdysozoa</taxon>
        <taxon>Arthropoda</taxon>
        <taxon>Crustacea</taxon>
        <taxon>Multicrustacea</taxon>
        <taxon>Malacostraca</taxon>
        <taxon>Eumalacostraca</taxon>
        <taxon>Eucarida</taxon>
        <taxon>Euphausiacea</taxon>
        <taxon>Euphausiidae</taxon>
        <taxon>Meganyctiphanes</taxon>
    </lineage>
</organism>